<dbReference type="EMBL" id="VIWY01000007">
    <property type="protein sequence ID" value="TWG10882.1"/>
    <property type="molecule type" value="Genomic_DNA"/>
</dbReference>
<comment type="caution">
    <text evidence="1">The sequence shown here is derived from an EMBL/GenBank/DDBJ whole genome shotgun (WGS) entry which is preliminary data.</text>
</comment>
<name>A0A561VGX9_ACTTI</name>
<organism evidence="1 2">
    <name type="scientific">Actinoplanes teichomyceticus</name>
    <dbReference type="NCBI Taxonomy" id="1867"/>
    <lineage>
        <taxon>Bacteria</taxon>
        <taxon>Bacillati</taxon>
        <taxon>Actinomycetota</taxon>
        <taxon>Actinomycetes</taxon>
        <taxon>Micromonosporales</taxon>
        <taxon>Micromonosporaceae</taxon>
        <taxon>Actinoplanes</taxon>
    </lineage>
</organism>
<protein>
    <submittedName>
        <fullName evidence="1">Uncharacterized protein</fullName>
    </submittedName>
</protein>
<sequence>MSRKLAEFGDRMLSRLVPGIKAQAATCIRAPQYDDSCNSYMLGYKCTNDGVYSYYTCKYS</sequence>
<evidence type="ECO:0000313" key="2">
    <source>
        <dbReference type="Proteomes" id="UP000320239"/>
    </source>
</evidence>
<gene>
    <name evidence="1" type="ORF">FHX34_107380</name>
</gene>
<evidence type="ECO:0000313" key="1">
    <source>
        <dbReference type="EMBL" id="TWG10882.1"/>
    </source>
</evidence>
<dbReference type="OrthoDB" id="3482702at2"/>
<proteinExistence type="predicted"/>
<dbReference type="RefSeq" id="WP_122976419.1">
    <property type="nucleotide sequence ID" value="NZ_BOMX01000062.1"/>
</dbReference>
<keyword evidence="2" id="KW-1185">Reference proteome</keyword>
<reference evidence="1 2" key="1">
    <citation type="submission" date="2019-06" db="EMBL/GenBank/DDBJ databases">
        <title>Sequencing the genomes of 1000 actinobacteria strains.</title>
        <authorList>
            <person name="Klenk H.-P."/>
        </authorList>
    </citation>
    <scope>NUCLEOTIDE SEQUENCE [LARGE SCALE GENOMIC DNA]</scope>
    <source>
        <strain evidence="1 2">DSM 43866</strain>
    </source>
</reference>
<dbReference type="Proteomes" id="UP000320239">
    <property type="component" value="Unassembled WGS sequence"/>
</dbReference>
<dbReference type="AlphaFoldDB" id="A0A561VGX9"/>
<accession>A0A561VGX9</accession>